<protein>
    <submittedName>
        <fullName evidence="1">Uncharacterized protein</fullName>
    </submittedName>
</protein>
<name>A0A6J5NTA8_9CAUD</name>
<gene>
    <name evidence="1" type="ORF">UFOVP787_73</name>
</gene>
<organism evidence="1">
    <name type="scientific">uncultured Caudovirales phage</name>
    <dbReference type="NCBI Taxonomy" id="2100421"/>
    <lineage>
        <taxon>Viruses</taxon>
        <taxon>Duplodnaviria</taxon>
        <taxon>Heunggongvirae</taxon>
        <taxon>Uroviricota</taxon>
        <taxon>Caudoviricetes</taxon>
        <taxon>Peduoviridae</taxon>
        <taxon>Maltschvirus</taxon>
        <taxon>Maltschvirus maltsch</taxon>
    </lineage>
</organism>
<evidence type="ECO:0000313" key="1">
    <source>
        <dbReference type="EMBL" id="CAB4162619.1"/>
    </source>
</evidence>
<reference evidence="1" key="1">
    <citation type="submission" date="2020-04" db="EMBL/GenBank/DDBJ databases">
        <authorList>
            <person name="Chiriac C."/>
            <person name="Salcher M."/>
            <person name="Ghai R."/>
            <person name="Kavagutti S V."/>
        </authorList>
    </citation>
    <scope>NUCLEOTIDE SEQUENCE</scope>
</reference>
<accession>A0A6J5NTA8</accession>
<sequence>MVPMWPSVTIAVMYLIGMKISFNKEHKTLTYTPSKGN</sequence>
<proteinExistence type="predicted"/>
<dbReference type="EMBL" id="LR796734">
    <property type="protein sequence ID" value="CAB4162619.1"/>
    <property type="molecule type" value="Genomic_DNA"/>
</dbReference>